<dbReference type="PROSITE" id="PS50893">
    <property type="entry name" value="ABC_TRANSPORTER_2"/>
    <property type="match status" value="1"/>
</dbReference>
<dbReference type="Proteomes" id="UP000278149">
    <property type="component" value="Unassembled WGS sequence"/>
</dbReference>
<keyword evidence="1" id="KW-0813">Transport</keyword>
<evidence type="ECO:0000256" key="3">
    <source>
        <dbReference type="ARBA" id="ARBA00022840"/>
    </source>
</evidence>
<dbReference type="OMA" id="GRYPHMF"/>
<dbReference type="InterPro" id="IPR003593">
    <property type="entry name" value="AAA+_ATPase"/>
</dbReference>
<dbReference type="SMART" id="SM00382">
    <property type="entry name" value="AAA"/>
    <property type="match status" value="1"/>
</dbReference>
<dbReference type="GO" id="GO:0005524">
    <property type="term" value="F:ATP binding"/>
    <property type="evidence" value="ECO:0007669"/>
    <property type="project" value="UniProtKB-KW"/>
</dbReference>
<dbReference type="SUPFAM" id="SSF52540">
    <property type="entry name" value="P-loop containing nucleoside triphosphate hydrolases"/>
    <property type="match status" value="1"/>
</dbReference>
<protein>
    <submittedName>
        <fullName evidence="5">ABC transporter ATP-binding protein</fullName>
    </submittedName>
</protein>
<dbReference type="GO" id="GO:0055085">
    <property type="term" value="P:transmembrane transport"/>
    <property type="evidence" value="ECO:0007669"/>
    <property type="project" value="UniProtKB-ARBA"/>
</dbReference>
<dbReference type="Gene3D" id="3.40.50.300">
    <property type="entry name" value="P-loop containing nucleotide triphosphate hydrolases"/>
    <property type="match status" value="1"/>
</dbReference>
<evidence type="ECO:0000256" key="1">
    <source>
        <dbReference type="ARBA" id="ARBA00022448"/>
    </source>
</evidence>
<dbReference type="NCBIfam" id="TIGR01727">
    <property type="entry name" value="oligo_HPY"/>
    <property type="match status" value="1"/>
</dbReference>
<dbReference type="PANTHER" id="PTHR43776:SF8">
    <property type="entry name" value="ABC TRANSPORTER, ATP-BINDING PROTEIN"/>
    <property type="match status" value="1"/>
</dbReference>
<dbReference type="GeneID" id="6094340"/>
<dbReference type="RefSeq" id="WP_012309706.1">
    <property type="nucleotide sequence ID" value="NZ_RCOR01000018.1"/>
</dbReference>
<dbReference type="InterPro" id="IPR003439">
    <property type="entry name" value="ABC_transporter-like_ATP-bd"/>
</dbReference>
<dbReference type="AlphaFoldDB" id="A0A429G6M4"/>
<dbReference type="InterPro" id="IPR027417">
    <property type="entry name" value="P-loop_NTPase"/>
</dbReference>
<dbReference type="CDD" id="cd03257">
    <property type="entry name" value="ABC_NikE_OppD_transporters"/>
    <property type="match status" value="1"/>
</dbReference>
<dbReference type="InterPro" id="IPR017871">
    <property type="entry name" value="ABC_transporter-like_CS"/>
</dbReference>
<organism evidence="5 6">
    <name type="scientific">Candidatus Korarchaeum cryptofilum</name>
    <dbReference type="NCBI Taxonomy" id="498846"/>
    <lineage>
        <taxon>Archaea</taxon>
        <taxon>Thermoproteota</taxon>
        <taxon>Candidatus Korarchaeia</taxon>
        <taxon>Candidatus Korarchaeales</taxon>
        <taxon>Candidatus Korarchaeaceae</taxon>
        <taxon>Candidatus Korarchaeum</taxon>
    </lineage>
</organism>
<evidence type="ECO:0000313" key="6">
    <source>
        <dbReference type="Proteomes" id="UP000278149"/>
    </source>
</evidence>
<dbReference type="EMBL" id="RCOR01000018">
    <property type="protein sequence ID" value="RSN69467.1"/>
    <property type="molecule type" value="Genomic_DNA"/>
</dbReference>
<name>A0A429G6M4_9CREN</name>
<accession>A0A429G6M4</accession>
<dbReference type="GO" id="GO:0016887">
    <property type="term" value="F:ATP hydrolysis activity"/>
    <property type="evidence" value="ECO:0007669"/>
    <property type="project" value="InterPro"/>
</dbReference>
<reference evidence="5 6" key="1">
    <citation type="submission" date="2018-10" db="EMBL/GenBank/DDBJ databases">
        <title>Co-occurring genomic capacity for anaerobic methane metabolism and dissimilatory sulfite reduction discovered in the Korarchaeota.</title>
        <authorList>
            <person name="Mckay L.J."/>
            <person name="Dlakic M."/>
            <person name="Fields M.W."/>
            <person name="Delmont T.O."/>
            <person name="Eren A.M."/>
            <person name="Jay Z.J."/>
            <person name="Klingelsmith K.B."/>
            <person name="Rusch D.B."/>
            <person name="Inskeep W.P."/>
        </authorList>
    </citation>
    <scope>NUCLEOTIDE SEQUENCE [LARGE SCALE GENOMIC DNA]</scope>
    <source>
        <strain evidence="5 6">WS</strain>
    </source>
</reference>
<proteinExistence type="predicted"/>
<evidence type="ECO:0000313" key="5">
    <source>
        <dbReference type="EMBL" id="RSN69467.1"/>
    </source>
</evidence>
<feature type="domain" description="ABC transporter" evidence="4">
    <location>
        <begin position="4"/>
        <end position="253"/>
    </location>
</feature>
<dbReference type="Pfam" id="PF08352">
    <property type="entry name" value="oligo_HPY"/>
    <property type="match status" value="1"/>
</dbReference>
<dbReference type="FunFam" id="3.40.50.300:FF:000016">
    <property type="entry name" value="Oligopeptide ABC transporter ATP-binding component"/>
    <property type="match status" value="1"/>
</dbReference>
<dbReference type="PROSITE" id="PS00211">
    <property type="entry name" value="ABC_TRANSPORTER_1"/>
    <property type="match status" value="1"/>
</dbReference>
<evidence type="ECO:0000259" key="4">
    <source>
        <dbReference type="PROSITE" id="PS50893"/>
    </source>
</evidence>
<dbReference type="InterPro" id="IPR050319">
    <property type="entry name" value="ABC_transp_ATP-bind"/>
</dbReference>
<evidence type="ECO:0000256" key="2">
    <source>
        <dbReference type="ARBA" id="ARBA00022741"/>
    </source>
</evidence>
<gene>
    <name evidence="5" type="ORF">D9Q81_02345</name>
</gene>
<keyword evidence="3 5" id="KW-0067">ATP-binding</keyword>
<dbReference type="InterPro" id="IPR013563">
    <property type="entry name" value="Oligopep_ABC_C"/>
</dbReference>
<dbReference type="GO" id="GO:0015833">
    <property type="term" value="P:peptide transport"/>
    <property type="evidence" value="ECO:0007669"/>
    <property type="project" value="InterPro"/>
</dbReference>
<keyword evidence="2" id="KW-0547">Nucleotide-binding</keyword>
<dbReference type="PANTHER" id="PTHR43776">
    <property type="entry name" value="TRANSPORT ATP-BINDING PROTEIN"/>
    <property type="match status" value="1"/>
</dbReference>
<dbReference type="Pfam" id="PF00005">
    <property type="entry name" value="ABC_tran"/>
    <property type="match status" value="1"/>
</dbReference>
<comment type="caution">
    <text evidence="5">The sequence shown here is derived from an EMBL/GenBank/DDBJ whole genome shotgun (WGS) entry which is preliminary data.</text>
</comment>
<sequence length="319" mass="36592">MVLLKVEKLKKWFPMKKGIFGKTFYVRAVENVSFELEKGEAVSLVGESGSGKTTLGKTILRLYEPTDGRIFFDGKDITSLSNKELMWYRRQTGIVQQDPYGSLAPHFTIYKILEEPLIIHGVSKEERREKIFSILNEIRLPPEEFAFKYPHMLSGGQLQRVAIARAMILDPKLIVADEPVSMLDASVRVEILNLFAELQRKHDMSVIYITHDLSTTRYFSEKIFIMYAGHIVERAPTKEMLNNPLHPYTRALFNAIPDPDPENRLRMREVPPGEPPSLVNPPPGCRFKPRCPIATSKCDEEPPEYEVSPGHFVKCWYPK</sequence>